<gene>
    <name evidence="2" type="ORF">S12H4_15727</name>
</gene>
<evidence type="ECO:0000313" key="2">
    <source>
        <dbReference type="EMBL" id="GAI87963.1"/>
    </source>
</evidence>
<keyword evidence="1" id="KW-0472">Membrane</keyword>
<comment type="caution">
    <text evidence="2">The sequence shown here is derived from an EMBL/GenBank/DDBJ whole genome shotgun (WGS) entry which is preliminary data.</text>
</comment>
<keyword evidence="1" id="KW-1133">Transmembrane helix</keyword>
<dbReference type="AlphaFoldDB" id="X1S511"/>
<name>X1S511_9ZZZZ</name>
<evidence type="ECO:0000256" key="1">
    <source>
        <dbReference type="SAM" id="Phobius"/>
    </source>
</evidence>
<keyword evidence="1" id="KW-0812">Transmembrane</keyword>
<dbReference type="EMBL" id="BARW01007573">
    <property type="protein sequence ID" value="GAI87963.1"/>
    <property type="molecule type" value="Genomic_DNA"/>
</dbReference>
<proteinExistence type="predicted"/>
<feature type="transmembrane region" description="Helical" evidence="1">
    <location>
        <begin position="12"/>
        <end position="32"/>
    </location>
</feature>
<feature type="non-terminal residue" evidence="2">
    <location>
        <position position="1"/>
    </location>
</feature>
<organism evidence="2">
    <name type="scientific">marine sediment metagenome</name>
    <dbReference type="NCBI Taxonomy" id="412755"/>
    <lineage>
        <taxon>unclassified sequences</taxon>
        <taxon>metagenomes</taxon>
        <taxon>ecological metagenomes</taxon>
    </lineage>
</organism>
<sequence length="124" mass="14046">ALLALAVTLIYYVIKGIAYLIFYTLKGIYYLLKGIGLGIFKLCEGFYYLVSGESKPKKQTENNNAHIDIQFNGINTNILFCNECGKRFSEKMMEKILSNGSVFCVNCGKEFNLIEFQKLSTLTQ</sequence>
<reference evidence="2" key="1">
    <citation type="journal article" date="2014" name="Front. Microbiol.">
        <title>High frequency of phylogenetically diverse reductive dehalogenase-homologous genes in deep subseafloor sedimentary metagenomes.</title>
        <authorList>
            <person name="Kawai M."/>
            <person name="Futagami T."/>
            <person name="Toyoda A."/>
            <person name="Takaki Y."/>
            <person name="Nishi S."/>
            <person name="Hori S."/>
            <person name="Arai W."/>
            <person name="Tsubouchi T."/>
            <person name="Morono Y."/>
            <person name="Uchiyama I."/>
            <person name="Ito T."/>
            <person name="Fujiyama A."/>
            <person name="Inagaki F."/>
            <person name="Takami H."/>
        </authorList>
    </citation>
    <scope>NUCLEOTIDE SEQUENCE</scope>
    <source>
        <strain evidence="2">Expedition CK06-06</strain>
    </source>
</reference>
<accession>X1S511</accession>
<protein>
    <submittedName>
        <fullName evidence="2">Uncharacterized protein</fullName>
    </submittedName>
</protein>